<feature type="domain" description="RNA polymerase sigma-70 region 2" evidence="6">
    <location>
        <begin position="7"/>
        <end position="73"/>
    </location>
</feature>
<evidence type="ECO:0000313" key="7">
    <source>
        <dbReference type="EMBL" id="NUI82549.1"/>
    </source>
</evidence>
<evidence type="ECO:0000256" key="5">
    <source>
        <dbReference type="ARBA" id="ARBA00024701"/>
    </source>
</evidence>
<comment type="function">
    <text evidence="5">Sigma factors are initiation factors that promote the attachment of RNA polymerase to specific initiation sites and are then released. Sigma-S contributes to the protection against external stress, thus playing a role in cellular fitness and survival.</text>
</comment>
<name>A0ABX2LPR3_9STAP</name>
<sequence length="158" mass="19136">MNFNDIYHKHHKIIHYLLKHYNVKYNYDEFYQLLLIKLWQLSKNYNDNSNVSLSSFLYQRLNFYLIDLFRKESLKPDMVDVDTSTSPHLISASIETSIFNYNDMTQLLNPRELEWYNYFIQGYKQFEIAELMHVSLSSIKNYKTSSIKKLNIYYVKGE</sequence>
<evidence type="ECO:0000259" key="6">
    <source>
        <dbReference type="Pfam" id="PF04542"/>
    </source>
</evidence>
<keyword evidence="3" id="KW-0805">Transcription regulation</keyword>
<keyword evidence="8" id="KW-1185">Reference proteome</keyword>
<evidence type="ECO:0000256" key="2">
    <source>
        <dbReference type="ARBA" id="ARBA00021245"/>
    </source>
</evidence>
<comment type="caution">
    <text evidence="7">The sequence shown here is derived from an EMBL/GenBank/DDBJ whole genome shotgun (WGS) entry which is preliminary data.</text>
</comment>
<dbReference type="Gene3D" id="1.10.10.10">
    <property type="entry name" value="Winged helix-like DNA-binding domain superfamily/Winged helix DNA-binding domain"/>
    <property type="match status" value="1"/>
</dbReference>
<dbReference type="SUPFAM" id="SSF46894">
    <property type="entry name" value="C-terminal effector domain of the bipartite response regulators"/>
    <property type="match status" value="1"/>
</dbReference>
<dbReference type="InterPro" id="IPR013325">
    <property type="entry name" value="RNA_pol_sigma_r2"/>
</dbReference>
<protein>
    <recommendedName>
        <fullName evidence="2">RNA polymerase sigma factor SigS</fullName>
    </recommendedName>
</protein>
<dbReference type="InterPro" id="IPR007627">
    <property type="entry name" value="RNA_pol_sigma70_r2"/>
</dbReference>
<dbReference type="SUPFAM" id="SSF88946">
    <property type="entry name" value="Sigma2 domain of RNA polymerase sigma factors"/>
    <property type="match status" value="1"/>
</dbReference>
<dbReference type="InterPro" id="IPR016032">
    <property type="entry name" value="Sig_transdc_resp-reg_C-effctor"/>
</dbReference>
<evidence type="ECO:0000256" key="1">
    <source>
        <dbReference type="ARBA" id="ARBA00007788"/>
    </source>
</evidence>
<dbReference type="EMBL" id="JABVEG010000003">
    <property type="protein sequence ID" value="NUI82549.1"/>
    <property type="molecule type" value="Genomic_DNA"/>
</dbReference>
<dbReference type="InterPro" id="IPR036388">
    <property type="entry name" value="WH-like_DNA-bd_sf"/>
</dbReference>
<evidence type="ECO:0000256" key="3">
    <source>
        <dbReference type="ARBA" id="ARBA00023015"/>
    </source>
</evidence>
<dbReference type="RefSeq" id="WP_174841836.1">
    <property type="nucleotide sequence ID" value="NZ_JABVEG010000003.1"/>
</dbReference>
<evidence type="ECO:0000313" key="8">
    <source>
        <dbReference type="Proteomes" id="UP000610527"/>
    </source>
</evidence>
<dbReference type="Proteomes" id="UP000610527">
    <property type="component" value="Unassembled WGS sequence"/>
</dbReference>
<organism evidence="7 8">
    <name type="scientific">Staphylococcus borealis</name>
    <dbReference type="NCBI Taxonomy" id="2742203"/>
    <lineage>
        <taxon>Bacteria</taxon>
        <taxon>Bacillati</taxon>
        <taxon>Bacillota</taxon>
        <taxon>Bacilli</taxon>
        <taxon>Bacillales</taxon>
        <taxon>Staphylococcaceae</taxon>
        <taxon>Staphylococcus</taxon>
    </lineage>
</organism>
<proteinExistence type="inferred from homology"/>
<evidence type="ECO:0000256" key="4">
    <source>
        <dbReference type="ARBA" id="ARBA00023163"/>
    </source>
</evidence>
<comment type="similarity">
    <text evidence="1">Belongs to the sigma-70 factor family.</text>
</comment>
<accession>A0ABX2LPR3</accession>
<reference evidence="7 8" key="1">
    <citation type="submission" date="2020-06" db="EMBL/GenBank/DDBJ databases">
        <title>Staphylococcus borealis sp. nov. -A novel member of the Staphylococcaceae family isolated from skin and blood in humans.</title>
        <authorList>
            <person name="Pain M."/>
            <person name="Wolden R."/>
            <person name="Jaen-Luchoro D."/>
            <person name="Salva-Serra F."/>
            <person name="Iglesias B.P."/>
            <person name="Karlsson R."/>
            <person name="Klingenberg C."/>
            <person name="Cavanagh J.P."/>
        </authorList>
    </citation>
    <scope>NUCLEOTIDE SEQUENCE [LARGE SCALE GENOMIC DNA]</scope>
    <source>
        <strain evidence="7 8">58-22</strain>
    </source>
</reference>
<dbReference type="Pfam" id="PF04542">
    <property type="entry name" value="Sigma70_r2"/>
    <property type="match status" value="1"/>
</dbReference>
<gene>
    <name evidence="7" type="ORF">HUN84_07230</name>
</gene>
<keyword evidence="4" id="KW-0804">Transcription</keyword>